<evidence type="ECO:0000313" key="7">
    <source>
        <dbReference type="EMBL" id="ABD11864.1"/>
    </source>
</evidence>
<dbReference type="STRING" id="106370.Francci3_2497"/>
<keyword evidence="4 6" id="KW-1133">Transmembrane helix</keyword>
<accession>A0A1X1PZB0</accession>
<feature type="transmembrane region" description="Helical" evidence="6">
    <location>
        <begin position="256"/>
        <end position="276"/>
    </location>
</feature>
<evidence type="ECO:0000256" key="5">
    <source>
        <dbReference type="ARBA" id="ARBA00023136"/>
    </source>
</evidence>
<evidence type="ECO:0000256" key="2">
    <source>
        <dbReference type="ARBA" id="ARBA00022475"/>
    </source>
</evidence>
<dbReference type="RefSeq" id="WP_011436907.1">
    <property type="nucleotide sequence ID" value="NC_007777.1"/>
</dbReference>
<feature type="transmembrane region" description="Helical" evidence="6">
    <location>
        <begin position="188"/>
        <end position="208"/>
    </location>
</feature>
<keyword evidence="3 6" id="KW-0812">Transmembrane</keyword>
<feature type="transmembrane region" description="Helical" evidence="6">
    <location>
        <begin position="302"/>
        <end position="324"/>
    </location>
</feature>
<evidence type="ECO:0000256" key="4">
    <source>
        <dbReference type="ARBA" id="ARBA00022989"/>
    </source>
</evidence>
<sequence>MTRDTSSLIDLGERGRRGRRARVALAAVTVMAGAAAAATWWTRRQPTTPLLPVSWCRWGQGDGPPPLTPARLVDTWQLDAAALAFLVPVTVLYLWGVARVRARHPARSWPWPRTCAHLASVAVVVLATSSAVGVYDEALFSMHMVQHLMLIMVAPPLFVAGRPLILLLHAVGNPLHTRVRKMIRSWPVSVLVSPPAALAGYAITIIGTHLTGFMNEAMARPWLGQLEHVLYLAAGYQFFVLLVGDEPIRWRLSMPGRLALVILSMGVDTLVGVVLLQSRTPIAMAPHTWGSSPLLDTQTGGAIMWVVGDGIMVVLIVLLFRVWTRKPEPVRRARSSWLERARTATFATHTGHEPAPTTMVVARPAARARSVDLDDDEASWRAYNDWLARLDTTR</sequence>
<feature type="transmembrane region" description="Helical" evidence="6">
    <location>
        <begin position="147"/>
        <end position="168"/>
    </location>
</feature>
<feature type="transmembrane region" description="Helical" evidence="6">
    <location>
        <begin position="228"/>
        <end position="244"/>
    </location>
</feature>
<dbReference type="AlphaFoldDB" id="Q2JA28"/>
<dbReference type="Proteomes" id="UP000001937">
    <property type="component" value="Chromosome"/>
</dbReference>
<evidence type="ECO:0000256" key="6">
    <source>
        <dbReference type="SAM" id="Phobius"/>
    </source>
</evidence>
<dbReference type="HOGENOM" id="CLU_054944_1_0_11"/>
<dbReference type="eggNOG" id="COG3336">
    <property type="taxonomic scope" value="Bacteria"/>
</dbReference>
<feature type="transmembrane region" description="Helical" evidence="6">
    <location>
        <begin position="76"/>
        <end position="95"/>
    </location>
</feature>
<dbReference type="InterPro" id="IPR019108">
    <property type="entry name" value="Caa3_assmbl_CtaG-rel"/>
</dbReference>
<name>Q2JA28_FRACC</name>
<proteinExistence type="predicted"/>
<protein>
    <submittedName>
        <fullName evidence="7">Copper resistance protein D</fullName>
    </submittedName>
</protein>
<evidence type="ECO:0000256" key="3">
    <source>
        <dbReference type="ARBA" id="ARBA00022692"/>
    </source>
</evidence>
<keyword evidence="2" id="KW-1003">Cell membrane</keyword>
<dbReference type="GO" id="GO:0005886">
    <property type="term" value="C:plasma membrane"/>
    <property type="evidence" value="ECO:0007669"/>
    <property type="project" value="UniProtKB-SubCell"/>
</dbReference>
<feature type="transmembrane region" description="Helical" evidence="6">
    <location>
        <begin position="21"/>
        <end position="41"/>
    </location>
</feature>
<keyword evidence="8" id="KW-1185">Reference proteome</keyword>
<reference evidence="7 8" key="1">
    <citation type="journal article" date="2007" name="Genome Res.">
        <title>Genome characteristics of facultatively symbiotic Frankia sp. strains reflect host range and host plant biogeography.</title>
        <authorList>
            <person name="Normand P."/>
            <person name="Lapierre P."/>
            <person name="Tisa L.S."/>
            <person name="Gogarten J.P."/>
            <person name="Alloisio N."/>
            <person name="Bagnarol E."/>
            <person name="Bassi C.A."/>
            <person name="Berry A.M."/>
            <person name="Bickhart D.M."/>
            <person name="Choisne N."/>
            <person name="Couloux A."/>
            <person name="Cournoyer B."/>
            <person name="Cruveiller S."/>
            <person name="Daubin V."/>
            <person name="Demange N."/>
            <person name="Francino M.P."/>
            <person name="Goltsman E."/>
            <person name="Huang Y."/>
            <person name="Kopp O.R."/>
            <person name="Labarre L."/>
            <person name="Lapidus A."/>
            <person name="Lavire C."/>
            <person name="Marechal J."/>
            <person name="Martinez M."/>
            <person name="Mastronunzio J.E."/>
            <person name="Mullin B.C."/>
            <person name="Niemann J."/>
            <person name="Pujic P."/>
            <person name="Rawnsley T."/>
            <person name="Rouy Z."/>
            <person name="Schenowitz C."/>
            <person name="Sellstedt A."/>
            <person name="Tavares F."/>
            <person name="Tomkins J.P."/>
            <person name="Vallenet D."/>
            <person name="Valverde C."/>
            <person name="Wall L.G."/>
            <person name="Wang Y."/>
            <person name="Medigue C."/>
            <person name="Benson D.R."/>
        </authorList>
    </citation>
    <scope>NUCLEOTIDE SEQUENCE [LARGE SCALE GENOMIC DNA]</scope>
    <source>
        <strain evidence="8">DSM 45818 / CECT 9043 / CcI3</strain>
    </source>
</reference>
<evidence type="ECO:0000256" key="1">
    <source>
        <dbReference type="ARBA" id="ARBA00004651"/>
    </source>
</evidence>
<gene>
    <name evidence="7" type="ordered locus">Francci3_2497</name>
</gene>
<comment type="subcellular location">
    <subcellularLocation>
        <location evidence="1">Cell membrane</location>
        <topology evidence="1">Multi-pass membrane protein</topology>
    </subcellularLocation>
</comment>
<organism evidence="7 8">
    <name type="scientific">Frankia casuarinae (strain DSM 45818 / CECT 9043 / HFP020203 / CcI3)</name>
    <dbReference type="NCBI Taxonomy" id="106370"/>
    <lineage>
        <taxon>Bacteria</taxon>
        <taxon>Bacillati</taxon>
        <taxon>Actinomycetota</taxon>
        <taxon>Actinomycetes</taxon>
        <taxon>Frankiales</taxon>
        <taxon>Frankiaceae</taxon>
        <taxon>Frankia</taxon>
    </lineage>
</organism>
<keyword evidence="5 6" id="KW-0472">Membrane</keyword>
<dbReference type="Pfam" id="PF09678">
    <property type="entry name" value="Caa3_CtaG"/>
    <property type="match status" value="1"/>
</dbReference>
<evidence type="ECO:0000313" key="8">
    <source>
        <dbReference type="Proteomes" id="UP000001937"/>
    </source>
</evidence>
<dbReference type="KEGG" id="fra:Francci3_2497"/>
<dbReference type="EMBL" id="CP000249">
    <property type="protein sequence ID" value="ABD11864.1"/>
    <property type="molecule type" value="Genomic_DNA"/>
</dbReference>
<feature type="transmembrane region" description="Helical" evidence="6">
    <location>
        <begin position="115"/>
        <end position="135"/>
    </location>
</feature>
<accession>Q2JA28</accession>